<dbReference type="Pfam" id="PF01047">
    <property type="entry name" value="MarR"/>
    <property type="match status" value="1"/>
</dbReference>
<keyword evidence="2" id="KW-0238">DNA-binding</keyword>
<evidence type="ECO:0000256" key="2">
    <source>
        <dbReference type="ARBA" id="ARBA00023125"/>
    </source>
</evidence>
<dbReference type="InterPro" id="IPR036390">
    <property type="entry name" value="WH_DNA-bd_sf"/>
</dbReference>
<proteinExistence type="predicted"/>
<feature type="domain" description="HTH marR-type" evidence="4">
    <location>
        <begin position="16"/>
        <end position="150"/>
    </location>
</feature>
<gene>
    <name evidence="5" type="ORF">LVY72_00255</name>
</gene>
<dbReference type="InterPro" id="IPR039422">
    <property type="entry name" value="MarR/SlyA-like"/>
</dbReference>
<accession>A0ABS9L0Y7</accession>
<organism evidence="5 6">
    <name type="scientific">Arthrobacter hankyongi</name>
    <dbReference type="NCBI Taxonomy" id="2904801"/>
    <lineage>
        <taxon>Bacteria</taxon>
        <taxon>Bacillati</taxon>
        <taxon>Actinomycetota</taxon>
        <taxon>Actinomycetes</taxon>
        <taxon>Micrococcales</taxon>
        <taxon>Micrococcaceae</taxon>
        <taxon>Arthrobacter</taxon>
    </lineage>
</organism>
<dbReference type="RefSeq" id="WP_237817447.1">
    <property type="nucleotide sequence ID" value="NZ_JAKLTQ010000001.1"/>
</dbReference>
<dbReference type="SUPFAM" id="SSF46785">
    <property type="entry name" value="Winged helix' DNA-binding domain"/>
    <property type="match status" value="1"/>
</dbReference>
<dbReference type="InterPro" id="IPR036388">
    <property type="entry name" value="WH-like_DNA-bd_sf"/>
</dbReference>
<dbReference type="InterPro" id="IPR023187">
    <property type="entry name" value="Tscrpt_reg_MarR-type_CS"/>
</dbReference>
<evidence type="ECO:0000256" key="3">
    <source>
        <dbReference type="ARBA" id="ARBA00023163"/>
    </source>
</evidence>
<dbReference type="EMBL" id="JAKLTQ010000001">
    <property type="protein sequence ID" value="MCG2620340.1"/>
    <property type="molecule type" value="Genomic_DNA"/>
</dbReference>
<dbReference type="PANTHER" id="PTHR33164">
    <property type="entry name" value="TRANSCRIPTIONAL REGULATOR, MARR FAMILY"/>
    <property type="match status" value="1"/>
</dbReference>
<evidence type="ECO:0000259" key="4">
    <source>
        <dbReference type="PROSITE" id="PS50995"/>
    </source>
</evidence>
<dbReference type="Gene3D" id="1.10.10.10">
    <property type="entry name" value="Winged helix-like DNA-binding domain superfamily/Winged helix DNA-binding domain"/>
    <property type="match status" value="1"/>
</dbReference>
<name>A0ABS9L0Y7_9MICC</name>
<evidence type="ECO:0000313" key="6">
    <source>
        <dbReference type="Proteomes" id="UP001165368"/>
    </source>
</evidence>
<keyword evidence="3" id="KW-0804">Transcription</keyword>
<reference evidence="5" key="1">
    <citation type="submission" date="2022-01" db="EMBL/GenBank/DDBJ databases">
        <authorList>
            <person name="Jo J.-H."/>
            <person name="Im W.-T."/>
        </authorList>
    </citation>
    <scope>NUCLEOTIDE SEQUENCE</scope>
    <source>
        <strain evidence="5">I2-34</strain>
    </source>
</reference>
<dbReference type="PROSITE" id="PS01117">
    <property type="entry name" value="HTH_MARR_1"/>
    <property type="match status" value="1"/>
</dbReference>
<dbReference type="PANTHER" id="PTHR33164:SF57">
    <property type="entry name" value="MARR-FAMILY TRANSCRIPTIONAL REGULATOR"/>
    <property type="match status" value="1"/>
</dbReference>
<dbReference type="Proteomes" id="UP001165368">
    <property type="component" value="Unassembled WGS sequence"/>
</dbReference>
<keyword evidence="1" id="KW-0805">Transcription regulation</keyword>
<dbReference type="InterPro" id="IPR000835">
    <property type="entry name" value="HTH_MarR-typ"/>
</dbReference>
<keyword evidence="6" id="KW-1185">Reference proteome</keyword>
<dbReference type="PROSITE" id="PS50995">
    <property type="entry name" value="HTH_MARR_2"/>
    <property type="match status" value="1"/>
</dbReference>
<dbReference type="SMART" id="SM00347">
    <property type="entry name" value="HTH_MARR"/>
    <property type="match status" value="1"/>
</dbReference>
<evidence type="ECO:0000313" key="5">
    <source>
        <dbReference type="EMBL" id="MCG2620340.1"/>
    </source>
</evidence>
<sequence>MSDQAPPDSPEFDAAIDALERQLSVLWRRARANSHRVARQVHPDMEPAAYGLLAILQREESMRLTDLAANIGVGKPSVSRQIAMLEQLGLVHKQADPVDGRAQSISLTEAGRTRLAAAQLARKEAFRNRLGDWRVKDLDALADLLDRLNQSYAHEPPLH</sequence>
<comment type="caution">
    <text evidence="5">The sequence shown here is derived from an EMBL/GenBank/DDBJ whole genome shotgun (WGS) entry which is preliminary data.</text>
</comment>
<protein>
    <submittedName>
        <fullName evidence="5">MarR family transcriptional regulator</fullName>
    </submittedName>
</protein>
<evidence type="ECO:0000256" key="1">
    <source>
        <dbReference type="ARBA" id="ARBA00023015"/>
    </source>
</evidence>